<evidence type="ECO:0000256" key="8">
    <source>
        <dbReference type="RuleBase" id="RU361169"/>
    </source>
</evidence>
<evidence type="ECO:0000313" key="10">
    <source>
        <dbReference type="EMBL" id="KAA8540480.1"/>
    </source>
</evidence>
<evidence type="ECO:0000256" key="7">
    <source>
        <dbReference type="ARBA" id="ARBA00023316"/>
    </source>
</evidence>
<keyword evidence="4" id="KW-0964">Secreted</keyword>
<evidence type="ECO:0000256" key="2">
    <source>
        <dbReference type="ARBA" id="ARBA00008834"/>
    </source>
</evidence>
<dbReference type="GO" id="GO:0004650">
    <property type="term" value="F:polygalacturonase activity"/>
    <property type="evidence" value="ECO:0007669"/>
    <property type="project" value="InterPro"/>
</dbReference>
<keyword evidence="7" id="KW-0961">Cell wall biogenesis/degradation</keyword>
<dbReference type="EMBL" id="CM018036">
    <property type="protein sequence ID" value="KAA8540480.1"/>
    <property type="molecule type" value="Genomic_DNA"/>
</dbReference>
<dbReference type="Proteomes" id="UP000325577">
    <property type="component" value="Linkage Group LG13"/>
</dbReference>
<keyword evidence="5 8" id="KW-0378">Hydrolase</keyword>
<dbReference type="InterPro" id="IPR000743">
    <property type="entry name" value="Glyco_hydro_28"/>
</dbReference>
<gene>
    <name evidence="10" type="ORF">F0562_024601</name>
</gene>
<dbReference type="SUPFAM" id="SSF51126">
    <property type="entry name" value="Pectin lyase-like"/>
    <property type="match status" value="2"/>
</dbReference>
<dbReference type="Gene3D" id="2.160.20.10">
    <property type="entry name" value="Single-stranded right-handed beta-helix, Pectin lyase-like"/>
    <property type="match status" value="2"/>
</dbReference>
<dbReference type="Pfam" id="PF00295">
    <property type="entry name" value="Glyco_hydro_28"/>
    <property type="match status" value="2"/>
</dbReference>
<evidence type="ECO:0000313" key="11">
    <source>
        <dbReference type="Proteomes" id="UP000325577"/>
    </source>
</evidence>
<evidence type="ECO:0000256" key="9">
    <source>
        <dbReference type="SAM" id="SignalP"/>
    </source>
</evidence>
<name>A0A5J5BDR4_9ASTE</name>
<feature type="signal peptide" evidence="9">
    <location>
        <begin position="1"/>
        <end position="19"/>
    </location>
</feature>
<comment type="subcellular location">
    <subcellularLocation>
        <location evidence="1">Secreted</location>
        <location evidence="1">Cell wall</location>
    </subcellularLocation>
</comment>
<protein>
    <recommendedName>
        <fullName evidence="12">Polygalacturonase</fullName>
    </recommendedName>
</protein>
<evidence type="ECO:0000256" key="5">
    <source>
        <dbReference type="ARBA" id="ARBA00022801"/>
    </source>
</evidence>
<evidence type="ECO:0000256" key="3">
    <source>
        <dbReference type="ARBA" id="ARBA00022512"/>
    </source>
</evidence>
<reference evidence="10 11" key="1">
    <citation type="submission" date="2019-09" db="EMBL/GenBank/DDBJ databases">
        <title>A chromosome-level genome assembly of the Chinese tupelo Nyssa sinensis.</title>
        <authorList>
            <person name="Yang X."/>
            <person name="Kang M."/>
            <person name="Yang Y."/>
            <person name="Xiong H."/>
            <person name="Wang M."/>
            <person name="Zhang Z."/>
            <person name="Wang Z."/>
            <person name="Wu H."/>
            <person name="Ma T."/>
            <person name="Liu J."/>
            <person name="Xi Z."/>
        </authorList>
    </citation>
    <scope>NUCLEOTIDE SEQUENCE [LARGE SCALE GENOMIC DNA]</scope>
    <source>
        <strain evidence="10">J267</strain>
        <tissue evidence="10">Leaf</tissue>
    </source>
</reference>
<sequence>MQVHLTIFLILCMASSGLSLSTNLIILSTSFNVMNYGAVGDGSTDDSQGAQCNVPAALSFNRCNGLRLSGLTHINSPRSHITITKSNGAIISNLRIIAPETSPNTDGIDISSSSQVQIRNCIIGTGDDCIAIGGGSSNINITGVTCGPGHGISIGALGQAGYDRVEEIHVRNCTFKGTMNGVRIKTWQGGNGYARKISFEKIKFIAAGNPIFIDQFYCPSQVNCQNKTSAIKLSDISYTGIIGTSTVDNVINLSCSQSVGCTNIVLDHVYITSTTPGNRVYANCFDAHGRASHTRPADYLTVFLILCMASSGLSTTTNLVSSTSSFDVMNYGAVGDGTTDDSQVSGNIVAPNEKSAWTGYHINRWLTFSNINGLIINGRGQIDGKGSAWWPQPCLENVQYDTICKGPTCKGPTALTFNRCNGLRLDGLTHINSPRSHIVLTNCNSSIISNLHIIAPETSPNTDGIDIYGSTNIQIRNCNIGTGDDCIAICGGSSNVDIAGVICGPGHGISIGALGHGGYDAVENIKVRNCTLRGTTNGVRIKSWQGGNGYARKISFEKINFIAASNPIIIDQFYCPPGVDCQNKTSAIKLSDISYTAISGTSTSDKVIDLSCSQSVGCTNIVLDHVYITPTVQGKRIYANCFNAHGRASHTKPAVKCLLQ</sequence>
<accession>A0A5J5BDR4</accession>
<organism evidence="10 11">
    <name type="scientific">Nyssa sinensis</name>
    <dbReference type="NCBI Taxonomy" id="561372"/>
    <lineage>
        <taxon>Eukaryota</taxon>
        <taxon>Viridiplantae</taxon>
        <taxon>Streptophyta</taxon>
        <taxon>Embryophyta</taxon>
        <taxon>Tracheophyta</taxon>
        <taxon>Spermatophyta</taxon>
        <taxon>Magnoliopsida</taxon>
        <taxon>eudicotyledons</taxon>
        <taxon>Gunneridae</taxon>
        <taxon>Pentapetalae</taxon>
        <taxon>asterids</taxon>
        <taxon>Cornales</taxon>
        <taxon>Nyssaceae</taxon>
        <taxon>Nyssa</taxon>
    </lineage>
</organism>
<keyword evidence="3" id="KW-0134">Cell wall</keyword>
<evidence type="ECO:0000256" key="4">
    <source>
        <dbReference type="ARBA" id="ARBA00022525"/>
    </source>
</evidence>
<keyword evidence="6 8" id="KW-0326">Glycosidase</keyword>
<keyword evidence="9" id="KW-0732">Signal</keyword>
<dbReference type="OrthoDB" id="187139at2759"/>
<dbReference type="AlphaFoldDB" id="A0A5J5BDR4"/>
<dbReference type="SMART" id="SM00710">
    <property type="entry name" value="PbH1"/>
    <property type="match status" value="11"/>
</dbReference>
<dbReference type="GO" id="GO:0005975">
    <property type="term" value="P:carbohydrate metabolic process"/>
    <property type="evidence" value="ECO:0007669"/>
    <property type="project" value="InterPro"/>
</dbReference>
<dbReference type="PANTHER" id="PTHR31375">
    <property type="match status" value="1"/>
</dbReference>
<evidence type="ECO:0000256" key="6">
    <source>
        <dbReference type="ARBA" id="ARBA00023295"/>
    </source>
</evidence>
<evidence type="ECO:0008006" key="12">
    <source>
        <dbReference type="Google" id="ProtNLM"/>
    </source>
</evidence>
<feature type="chain" id="PRO_5023861722" description="Polygalacturonase" evidence="9">
    <location>
        <begin position="20"/>
        <end position="660"/>
    </location>
</feature>
<comment type="similarity">
    <text evidence="2 8">Belongs to the glycosyl hydrolase 28 family.</text>
</comment>
<keyword evidence="11" id="KW-1185">Reference proteome</keyword>
<dbReference type="GO" id="GO:0071555">
    <property type="term" value="P:cell wall organization"/>
    <property type="evidence" value="ECO:0007669"/>
    <property type="project" value="UniProtKB-KW"/>
</dbReference>
<dbReference type="InterPro" id="IPR011050">
    <property type="entry name" value="Pectin_lyase_fold/virulence"/>
</dbReference>
<dbReference type="InterPro" id="IPR006626">
    <property type="entry name" value="PbH1"/>
</dbReference>
<proteinExistence type="inferred from homology"/>
<dbReference type="InterPro" id="IPR012334">
    <property type="entry name" value="Pectin_lyas_fold"/>
</dbReference>
<evidence type="ECO:0000256" key="1">
    <source>
        <dbReference type="ARBA" id="ARBA00004191"/>
    </source>
</evidence>